<name>A0A5B9QLB1_9BACT</name>
<dbReference type="EC" id="4.2.1.17" evidence="2"/>
<proteinExistence type="inferred from homology"/>
<dbReference type="PANTHER" id="PTHR42964:SF1">
    <property type="entry name" value="POLYKETIDE BIOSYNTHESIS ENOYL-COA HYDRATASE PKSH-RELATED"/>
    <property type="match status" value="1"/>
</dbReference>
<dbReference type="EMBL" id="CP042913">
    <property type="protein sequence ID" value="QEG34921.1"/>
    <property type="molecule type" value="Genomic_DNA"/>
</dbReference>
<dbReference type="InterPro" id="IPR029045">
    <property type="entry name" value="ClpP/crotonase-like_dom_sf"/>
</dbReference>
<evidence type="ECO:0000256" key="1">
    <source>
        <dbReference type="ARBA" id="ARBA00005254"/>
    </source>
</evidence>
<gene>
    <name evidence="2" type="primary">paaF_1</name>
    <name evidence="2" type="ORF">Pr1d_22090</name>
</gene>
<organism evidence="2 3">
    <name type="scientific">Bythopirellula goksoeyrii</name>
    <dbReference type="NCBI Taxonomy" id="1400387"/>
    <lineage>
        <taxon>Bacteria</taxon>
        <taxon>Pseudomonadati</taxon>
        <taxon>Planctomycetota</taxon>
        <taxon>Planctomycetia</taxon>
        <taxon>Pirellulales</taxon>
        <taxon>Lacipirellulaceae</taxon>
        <taxon>Bythopirellula</taxon>
    </lineage>
</organism>
<dbReference type="Gene3D" id="3.90.226.10">
    <property type="entry name" value="2-enoyl-CoA Hydratase, Chain A, domain 1"/>
    <property type="match status" value="1"/>
</dbReference>
<sequence length="267" mass="28823">MYMPSEHVEVKLTDCVGTIVLNRPDHGNALTRLMVRQLVEAFEDLYREKRVRAIILTGAADTFCAGNDLEEIVDASSLLSEWADSQERWGEDAADFRDVISRMLETPKPIIAAVNGAALSHGAGLVLACDIVVACEESVFGIPDPRRGIAAGVVAPLLSHRIGTGQAARLLLTSSIIDSAEAVRLGIFHELVEGDKTWARGVELARECAEGAPEALQLTKRLLSETIGEQLDTQLTAGAIIQATSFTTTAAEEGISAFLEERTPEWK</sequence>
<dbReference type="RefSeq" id="WP_148073494.1">
    <property type="nucleotide sequence ID" value="NZ_CP042913.1"/>
</dbReference>
<comment type="similarity">
    <text evidence="1">Belongs to the enoyl-CoA hydratase/isomerase family.</text>
</comment>
<keyword evidence="3" id="KW-1185">Reference proteome</keyword>
<dbReference type="SUPFAM" id="SSF52096">
    <property type="entry name" value="ClpP/crotonase"/>
    <property type="match status" value="1"/>
</dbReference>
<keyword evidence="2" id="KW-0456">Lyase</keyword>
<reference evidence="2 3" key="1">
    <citation type="submission" date="2019-08" db="EMBL/GenBank/DDBJ databases">
        <title>Deep-cultivation of Planctomycetes and their phenomic and genomic characterization uncovers novel biology.</title>
        <authorList>
            <person name="Wiegand S."/>
            <person name="Jogler M."/>
            <person name="Boedeker C."/>
            <person name="Pinto D."/>
            <person name="Vollmers J."/>
            <person name="Rivas-Marin E."/>
            <person name="Kohn T."/>
            <person name="Peeters S.H."/>
            <person name="Heuer A."/>
            <person name="Rast P."/>
            <person name="Oberbeckmann S."/>
            <person name="Bunk B."/>
            <person name="Jeske O."/>
            <person name="Meyerdierks A."/>
            <person name="Storesund J.E."/>
            <person name="Kallscheuer N."/>
            <person name="Luecker S."/>
            <person name="Lage O.M."/>
            <person name="Pohl T."/>
            <person name="Merkel B.J."/>
            <person name="Hornburger P."/>
            <person name="Mueller R.-W."/>
            <person name="Bruemmer F."/>
            <person name="Labrenz M."/>
            <person name="Spormann A.M."/>
            <person name="Op den Camp H."/>
            <person name="Overmann J."/>
            <person name="Amann R."/>
            <person name="Jetten M.S.M."/>
            <person name="Mascher T."/>
            <person name="Medema M.H."/>
            <person name="Devos D.P."/>
            <person name="Kaster A.-K."/>
            <person name="Ovreas L."/>
            <person name="Rohde M."/>
            <person name="Galperin M.Y."/>
            <person name="Jogler C."/>
        </authorList>
    </citation>
    <scope>NUCLEOTIDE SEQUENCE [LARGE SCALE GENOMIC DNA]</scope>
    <source>
        <strain evidence="2 3">Pr1d</strain>
    </source>
</reference>
<accession>A0A5B9QLB1</accession>
<dbReference type="OrthoDB" id="370015at2"/>
<dbReference type="Pfam" id="PF00378">
    <property type="entry name" value="ECH_1"/>
    <property type="match status" value="1"/>
</dbReference>
<dbReference type="AlphaFoldDB" id="A0A5B9QLB1"/>
<evidence type="ECO:0000313" key="2">
    <source>
        <dbReference type="EMBL" id="QEG34921.1"/>
    </source>
</evidence>
<dbReference type="GO" id="GO:0004300">
    <property type="term" value="F:enoyl-CoA hydratase activity"/>
    <property type="evidence" value="ECO:0007669"/>
    <property type="project" value="UniProtKB-EC"/>
</dbReference>
<evidence type="ECO:0000313" key="3">
    <source>
        <dbReference type="Proteomes" id="UP000323917"/>
    </source>
</evidence>
<dbReference type="PANTHER" id="PTHR42964">
    <property type="entry name" value="ENOYL-COA HYDRATASE"/>
    <property type="match status" value="1"/>
</dbReference>
<dbReference type="KEGG" id="bgok:Pr1d_22090"/>
<protein>
    <submittedName>
        <fullName evidence="2">2,3-dehydroadipyl-CoA hydratase</fullName>
        <ecNumber evidence="2">4.2.1.17</ecNumber>
    </submittedName>
</protein>
<dbReference type="InterPro" id="IPR051683">
    <property type="entry name" value="Enoyl-CoA_Hydratase/Isomerase"/>
</dbReference>
<dbReference type="InterPro" id="IPR001753">
    <property type="entry name" value="Enoyl-CoA_hydra/iso"/>
</dbReference>
<dbReference type="CDD" id="cd06558">
    <property type="entry name" value="crotonase-like"/>
    <property type="match status" value="1"/>
</dbReference>
<dbReference type="Proteomes" id="UP000323917">
    <property type="component" value="Chromosome"/>
</dbReference>